<evidence type="ECO:0000256" key="6">
    <source>
        <dbReference type="SAM" id="Phobius"/>
    </source>
</evidence>
<organism evidence="8 9">
    <name type="scientific">Pseudonocardia xinjiangensis</name>
    <dbReference type="NCBI Taxonomy" id="75289"/>
    <lineage>
        <taxon>Bacteria</taxon>
        <taxon>Bacillati</taxon>
        <taxon>Actinomycetota</taxon>
        <taxon>Actinomycetes</taxon>
        <taxon>Pseudonocardiales</taxon>
        <taxon>Pseudonocardiaceae</taxon>
        <taxon>Pseudonocardia</taxon>
    </lineage>
</organism>
<dbReference type="InterPro" id="IPR050638">
    <property type="entry name" value="AA-Vitamin_Transporters"/>
</dbReference>
<evidence type="ECO:0000259" key="7">
    <source>
        <dbReference type="Pfam" id="PF00892"/>
    </source>
</evidence>
<comment type="subcellular location">
    <subcellularLocation>
        <location evidence="1">Membrane</location>
        <topology evidence="1">Multi-pass membrane protein</topology>
    </subcellularLocation>
</comment>
<dbReference type="PANTHER" id="PTHR32322:SF2">
    <property type="entry name" value="EAMA DOMAIN-CONTAINING PROTEIN"/>
    <property type="match status" value="1"/>
</dbReference>
<evidence type="ECO:0000256" key="2">
    <source>
        <dbReference type="ARBA" id="ARBA00007362"/>
    </source>
</evidence>
<feature type="transmembrane region" description="Helical" evidence="6">
    <location>
        <begin position="254"/>
        <end position="274"/>
    </location>
</feature>
<keyword evidence="9" id="KW-1185">Reference proteome</keyword>
<dbReference type="EMBL" id="JAAXKY010000249">
    <property type="protein sequence ID" value="NMH82525.1"/>
    <property type="molecule type" value="Genomic_DNA"/>
</dbReference>
<protein>
    <submittedName>
        <fullName evidence="8">DMT family transporter</fullName>
    </submittedName>
</protein>
<evidence type="ECO:0000256" key="4">
    <source>
        <dbReference type="ARBA" id="ARBA00022989"/>
    </source>
</evidence>
<evidence type="ECO:0000256" key="5">
    <source>
        <dbReference type="ARBA" id="ARBA00023136"/>
    </source>
</evidence>
<feature type="transmembrane region" description="Helical" evidence="6">
    <location>
        <begin position="12"/>
        <end position="39"/>
    </location>
</feature>
<dbReference type="Pfam" id="PF00892">
    <property type="entry name" value="EamA"/>
    <property type="match status" value="2"/>
</dbReference>
<feature type="transmembrane region" description="Helical" evidence="6">
    <location>
        <begin position="280"/>
        <end position="298"/>
    </location>
</feature>
<accession>A0ABX1RT73</accession>
<evidence type="ECO:0000256" key="1">
    <source>
        <dbReference type="ARBA" id="ARBA00004141"/>
    </source>
</evidence>
<feature type="transmembrane region" description="Helical" evidence="6">
    <location>
        <begin position="136"/>
        <end position="155"/>
    </location>
</feature>
<feature type="transmembrane region" description="Helical" evidence="6">
    <location>
        <begin position="105"/>
        <end position="124"/>
    </location>
</feature>
<feature type="transmembrane region" description="Helical" evidence="6">
    <location>
        <begin position="80"/>
        <end position="99"/>
    </location>
</feature>
<dbReference type="SUPFAM" id="SSF103481">
    <property type="entry name" value="Multidrug resistance efflux transporter EmrE"/>
    <property type="match status" value="2"/>
</dbReference>
<dbReference type="Proteomes" id="UP001296706">
    <property type="component" value="Unassembled WGS sequence"/>
</dbReference>
<evidence type="ECO:0000313" key="9">
    <source>
        <dbReference type="Proteomes" id="UP001296706"/>
    </source>
</evidence>
<feature type="domain" description="EamA" evidence="7">
    <location>
        <begin position="161"/>
        <end position="294"/>
    </location>
</feature>
<proteinExistence type="inferred from homology"/>
<comment type="caution">
    <text evidence="8">The sequence shown here is derived from an EMBL/GenBank/DDBJ whole genome shotgun (WGS) entry which is preliminary data.</text>
</comment>
<dbReference type="InterPro" id="IPR000620">
    <property type="entry name" value="EamA_dom"/>
</dbReference>
<name>A0ABX1RT73_9PSEU</name>
<keyword evidence="3 6" id="KW-0812">Transmembrane</keyword>
<feature type="transmembrane region" description="Helical" evidence="6">
    <location>
        <begin position="51"/>
        <end position="68"/>
    </location>
</feature>
<gene>
    <name evidence="8" type="ORF">HF577_36250</name>
</gene>
<feature type="transmembrane region" description="Helical" evidence="6">
    <location>
        <begin position="222"/>
        <end position="242"/>
    </location>
</feature>
<evidence type="ECO:0000256" key="3">
    <source>
        <dbReference type="ARBA" id="ARBA00022692"/>
    </source>
</evidence>
<sequence>MGARRTGQRSGLGTAATAAGLGMGAAGMVCVGGSVAVSGVLADAPLFTTQAVRYTVACLLLLGAARLTGRRVTPPRGTEWLWLLGVAVAGLVLFNVALVRGSVHAEPAVVGVAVASVPVVLALVGPLLDGRRPAPAAVAAAAVVTAGAVLVQGHGRSDLVGLGWSVVVLLCEVGFTLLAVPVLRRLGPWSVSVHTCWLAAVLLAVLGLGAEGPAAVTTLHAAHVLAVACLAVFVTALAFVLWYSAVGRLGSARAGLLTGVAPVAAAVGGVLLGSPLPGPAVWAGTALVAVGLVIGVGIRPKGIANTGPNRHDG</sequence>
<feature type="domain" description="EamA" evidence="7">
    <location>
        <begin position="20"/>
        <end position="151"/>
    </location>
</feature>
<dbReference type="PANTHER" id="PTHR32322">
    <property type="entry name" value="INNER MEMBRANE TRANSPORTER"/>
    <property type="match status" value="1"/>
</dbReference>
<feature type="transmembrane region" description="Helical" evidence="6">
    <location>
        <begin position="161"/>
        <end position="183"/>
    </location>
</feature>
<feature type="transmembrane region" description="Helical" evidence="6">
    <location>
        <begin position="195"/>
        <end position="216"/>
    </location>
</feature>
<keyword evidence="5 6" id="KW-0472">Membrane</keyword>
<evidence type="ECO:0000313" key="8">
    <source>
        <dbReference type="EMBL" id="NMH82525.1"/>
    </source>
</evidence>
<comment type="similarity">
    <text evidence="2">Belongs to the EamA transporter family.</text>
</comment>
<dbReference type="InterPro" id="IPR037185">
    <property type="entry name" value="EmrE-like"/>
</dbReference>
<reference evidence="8 9" key="1">
    <citation type="submission" date="2020-04" db="EMBL/GenBank/DDBJ databases">
        <authorList>
            <person name="Klaysubun C."/>
            <person name="Duangmal K."/>
            <person name="Lipun K."/>
        </authorList>
    </citation>
    <scope>NUCLEOTIDE SEQUENCE [LARGE SCALE GENOMIC DNA]</scope>
    <source>
        <strain evidence="8 9">JCM 11839</strain>
    </source>
</reference>
<keyword evidence="4 6" id="KW-1133">Transmembrane helix</keyword>